<dbReference type="InterPro" id="IPR003778">
    <property type="entry name" value="CT_A_B"/>
</dbReference>
<keyword evidence="1" id="KW-0547">Nucleotide-binding</keyword>
<gene>
    <name evidence="5" type="ORF">ACFFU1_11350</name>
</gene>
<dbReference type="Pfam" id="PF02626">
    <property type="entry name" value="CT_A_B"/>
    <property type="match status" value="1"/>
</dbReference>
<protein>
    <submittedName>
        <fullName evidence="5">Biotin-dependent carboxyltransferase family protein</fullName>
    </submittedName>
</protein>
<evidence type="ECO:0000256" key="1">
    <source>
        <dbReference type="ARBA" id="ARBA00022741"/>
    </source>
</evidence>
<dbReference type="Gene3D" id="2.40.100.10">
    <property type="entry name" value="Cyclophilin-like"/>
    <property type="match status" value="1"/>
</dbReference>
<organism evidence="5 6">
    <name type="scientific">Algibacter miyuki</name>
    <dbReference type="NCBI Taxonomy" id="1306933"/>
    <lineage>
        <taxon>Bacteria</taxon>
        <taxon>Pseudomonadati</taxon>
        <taxon>Bacteroidota</taxon>
        <taxon>Flavobacteriia</taxon>
        <taxon>Flavobacteriales</taxon>
        <taxon>Flavobacteriaceae</taxon>
        <taxon>Algibacter</taxon>
    </lineage>
</organism>
<dbReference type="InterPro" id="IPR052708">
    <property type="entry name" value="PxpC"/>
</dbReference>
<dbReference type="RefSeq" id="WP_290268100.1">
    <property type="nucleotide sequence ID" value="NZ_JAUFQP010000001.1"/>
</dbReference>
<accession>A0ABV5H0T3</accession>
<dbReference type="PANTHER" id="PTHR43309">
    <property type="entry name" value="5-OXOPROLINASE SUBUNIT C"/>
    <property type="match status" value="1"/>
</dbReference>
<evidence type="ECO:0000313" key="6">
    <source>
        <dbReference type="Proteomes" id="UP001589590"/>
    </source>
</evidence>
<evidence type="ECO:0000256" key="2">
    <source>
        <dbReference type="ARBA" id="ARBA00022801"/>
    </source>
</evidence>
<proteinExistence type="predicted"/>
<dbReference type="EMBL" id="JBHMFA010000006">
    <property type="protein sequence ID" value="MFB9105499.1"/>
    <property type="molecule type" value="Genomic_DNA"/>
</dbReference>
<reference evidence="5 6" key="1">
    <citation type="submission" date="2024-09" db="EMBL/GenBank/DDBJ databases">
        <authorList>
            <person name="Sun Q."/>
            <person name="Mori K."/>
        </authorList>
    </citation>
    <scope>NUCLEOTIDE SEQUENCE [LARGE SCALE GENOMIC DNA]</scope>
    <source>
        <strain evidence="5 6">CECT 8300</strain>
    </source>
</reference>
<evidence type="ECO:0000259" key="4">
    <source>
        <dbReference type="SMART" id="SM00797"/>
    </source>
</evidence>
<dbReference type="PANTHER" id="PTHR43309:SF5">
    <property type="entry name" value="5-OXOPROLINASE SUBUNIT C"/>
    <property type="match status" value="1"/>
</dbReference>
<dbReference type="InterPro" id="IPR029000">
    <property type="entry name" value="Cyclophilin-like_dom_sf"/>
</dbReference>
<keyword evidence="3" id="KW-0067">ATP-binding</keyword>
<evidence type="ECO:0000256" key="3">
    <source>
        <dbReference type="ARBA" id="ARBA00022840"/>
    </source>
</evidence>
<sequence>MILVLKTGFYSSIQDFGRLGFQEFGVPYSGVMDRKAVRLANALLGNSENEAVIEMTMIGGTFQFTKSTCIAISGADMTPKLNNNRIRNYDFIAIKPGDVLSFGKAQAGFRCYLAVLGGFNAEIVMQSKSMYQNITKAVTILKNDELTYDASESTGRGHAKIRVNAAYMESEILEVYSGPEFEYLSNHQQKLLLDGSFTVSKNNNRMAYQLEEVVSNTLNSIITSPVLPGTVQLTPSGKLIILMRDCQTTGGYPRVFQLKASAINTLSQKFTGQIIQFKLLD</sequence>
<dbReference type="Proteomes" id="UP001589590">
    <property type="component" value="Unassembled WGS sequence"/>
</dbReference>
<feature type="domain" description="Carboxyltransferase" evidence="4">
    <location>
        <begin position="23"/>
        <end position="281"/>
    </location>
</feature>
<keyword evidence="2" id="KW-0378">Hydrolase</keyword>
<dbReference type="SMART" id="SM00797">
    <property type="entry name" value="AHS2"/>
    <property type="match status" value="1"/>
</dbReference>
<name>A0ABV5H0T3_9FLAO</name>
<keyword evidence="6" id="KW-1185">Reference proteome</keyword>
<comment type="caution">
    <text evidence="5">The sequence shown here is derived from an EMBL/GenBank/DDBJ whole genome shotgun (WGS) entry which is preliminary data.</text>
</comment>
<evidence type="ECO:0000313" key="5">
    <source>
        <dbReference type="EMBL" id="MFB9105499.1"/>
    </source>
</evidence>